<sequence length="44" mass="5034">MKKGQNTESWLWPKMAAFGGFGSRNVTPSVMTATSLWYVERIRL</sequence>
<reference evidence="1 2" key="1">
    <citation type="journal article" name="Front. Microbiol.">
        <title>Sugar Metabolism of the First Thermophilic Planctomycete Thermogutta terrifontis: Comparative Genomic and Transcriptomic Approaches.</title>
        <authorList>
            <person name="Elcheninov A.G."/>
            <person name="Menzel P."/>
            <person name="Gudbergsdottir S.R."/>
            <person name="Slesarev A.I."/>
            <person name="Kadnikov V.V."/>
            <person name="Krogh A."/>
            <person name="Bonch-Osmolovskaya E.A."/>
            <person name="Peng X."/>
            <person name="Kublanov I.V."/>
        </authorList>
    </citation>
    <scope>NUCLEOTIDE SEQUENCE [LARGE SCALE GENOMIC DNA]</scope>
    <source>
        <strain evidence="1 2">R1</strain>
    </source>
</reference>
<accession>A0A286RH35</accession>
<dbReference type="AlphaFoldDB" id="A0A286RH35"/>
<evidence type="ECO:0000313" key="1">
    <source>
        <dbReference type="EMBL" id="ASV75267.1"/>
    </source>
</evidence>
<protein>
    <submittedName>
        <fullName evidence="1">Uncharacterized protein</fullName>
    </submittedName>
</protein>
<gene>
    <name evidence="1" type="ORF">THTE_2665</name>
</gene>
<keyword evidence="2" id="KW-1185">Reference proteome</keyword>
<organism evidence="1 2">
    <name type="scientific">Thermogutta terrifontis</name>
    <dbReference type="NCBI Taxonomy" id="1331910"/>
    <lineage>
        <taxon>Bacteria</taxon>
        <taxon>Pseudomonadati</taxon>
        <taxon>Planctomycetota</taxon>
        <taxon>Planctomycetia</taxon>
        <taxon>Pirellulales</taxon>
        <taxon>Thermoguttaceae</taxon>
        <taxon>Thermogutta</taxon>
    </lineage>
</organism>
<proteinExistence type="predicted"/>
<dbReference type="KEGG" id="ttf:THTE_2665"/>
<dbReference type="Proteomes" id="UP000215086">
    <property type="component" value="Chromosome"/>
</dbReference>
<dbReference type="EMBL" id="CP018477">
    <property type="protein sequence ID" value="ASV75267.1"/>
    <property type="molecule type" value="Genomic_DNA"/>
</dbReference>
<name>A0A286RH35_9BACT</name>
<evidence type="ECO:0000313" key="2">
    <source>
        <dbReference type="Proteomes" id="UP000215086"/>
    </source>
</evidence>